<dbReference type="InterPro" id="IPR006311">
    <property type="entry name" value="TAT_signal"/>
</dbReference>
<keyword evidence="1" id="KW-0732">Signal</keyword>
<dbReference type="AlphaFoldDB" id="A0A1W9HZ94"/>
<accession>A0A1W9HZ94</accession>
<dbReference type="InterPro" id="IPR007029">
    <property type="entry name" value="YHS_dom"/>
</dbReference>
<feature type="signal peptide" evidence="1">
    <location>
        <begin position="1"/>
        <end position="28"/>
    </location>
</feature>
<evidence type="ECO:0000256" key="1">
    <source>
        <dbReference type="SAM" id="SignalP"/>
    </source>
</evidence>
<dbReference type="PROSITE" id="PS51318">
    <property type="entry name" value="TAT"/>
    <property type="match status" value="1"/>
</dbReference>
<gene>
    <name evidence="3" type="ORF">A4S15_07565</name>
</gene>
<dbReference type="Pfam" id="PF04945">
    <property type="entry name" value="YHS"/>
    <property type="match status" value="1"/>
</dbReference>
<dbReference type="NCBIfam" id="NF041384">
    <property type="entry name" value="YHS_seleno_dom"/>
    <property type="match status" value="1"/>
</dbReference>
<reference evidence="3 4" key="1">
    <citation type="journal article" date="2017" name="Water Res.">
        <title>Comammox in drinking water systems.</title>
        <authorList>
            <person name="Wang Y."/>
            <person name="Ma L."/>
            <person name="Mao Y."/>
            <person name="Jiang X."/>
            <person name="Xia Y."/>
            <person name="Yu K."/>
            <person name="Li B."/>
            <person name="Zhang T."/>
        </authorList>
    </citation>
    <scope>NUCLEOTIDE SEQUENCE [LARGE SCALE GENOMIC DNA]</scope>
    <source>
        <strain evidence="3">SG_bin8</strain>
    </source>
</reference>
<protein>
    <recommendedName>
        <fullName evidence="2">YHS domain-containing protein</fullName>
    </recommendedName>
</protein>
<evidence type="ECO:0000313" key="4">
    <source>
        <dbReference type="Proteomes" id="UP000192872"/>
    </source>
</evidence>
<feature type="domain" description="YHS" evidence="2">
    <location>
        <begin position="51"/>
        <end position="93"/>
    </location>
</feature>
<evidence type="ECO:0000313" key="3">
    <source>
        <dbReference type="EMBL" id="OQW52670.1"/>
    </source>
</evidence>
<comment type="caution">
    <text evidence="3">The sequence shown here is derived from an EMBL/GenBank/DDBJ whole genome shotgun (WGS) entry which is preliminary data.</text>
</comment>
<proteinExistence type="predicted"/>
<feature type="chain" id="PRO_5012936003" description="YHS domain-containing protein" evidence="1">
    <location>
        <begin position="29"/>
        <end position="160"/>
    </location>
</feature>
<dbReference type="RefSeq" id="WP_376803775.1">
    <property type="nucleotide sequence ID" value="NZ_LWDL01000012.1"/>
</dbReference>
<sequence>MSLVKQSRRFVLAGLAMGLAAAALPSQAAEDVSFNTTYGLALRGFDPVGYFTENRAVKGLPTITTTYKGAIYEFASDANKATFLANPEKYVPQFGGFCAWATSQGYKADIDPHAFAVNDGKLYVNFSSFFRDKFHEDLKNNTAKAEANWAKVRTLTEIAR</sequence>
<dbReference type="Proteomes" id="UP000192872">
    <property type="component" value="Unassembled WGS sequence"/>
</dbReference>
<dbReference type="STRING" id="1827387.A4S15_07565"/>
<evidence type="ECO:0000259" key="2">
    <source>
        <dbReference type="Pfam" id="PF04945"/>
    </source>
</evidence>
<organism evidence="3 4">
    <name type="scientific">Candidatus Raskinella chloraquaticus</name>
    <dbReference type="NCBI Taxonomy" id="1951219"/>
    <lineage>
        <taxon>Bacteria</taxon>
        <taxon>Pseudomonadati</taxon>
        <taxon>Pseudomonadota</taxon>
        <taxon>Alphaproteobacteria</taxon>
        <taxon>Hyphomicrobiales</taxon>
        <taxon>Phreatobacteraceae</taxon>
        <taxon>Candidatus Raskinella</taxon>
    </lineage>
</organism>
<dbReference type="EMBL" id="LWDL01000012">
    <property type="protein sequence ID" value="OQW52670.1"/>
    <property type="molecule type" value="Genomic_DNA"/>
</dbReference>
<name>A0A1W9HZ94_9HYPH</name>